<evidence type="ECO:0000259" key="7">
    <source>
        <dbReference type="Pfam" id="PF02234"/>
    </source>
</evidence>
<feature type="domain" description="Cyclin-dependent kinase inhibitor" evidence="7">
    <location>
        <begin position="59"/>
        <end position="107"/>
    </location>
</feature>
<comment type="similarity">
    <text evidence="2">Belongs to the CDI family.</text>
</comment>
<dbReference type="GO" id="GO:0051726">
    <property type="term" value="P:regulation of cell cycle"/>
    <property type="evidence" value="ECO:0007669"/>
    <property type="project" value="InterPro"/>
</dbReference>
<sequence length="186" mass="20474">MISEKCIRGMLGRATGGLCSVDYEMSAVSVRGAHHATGLDARTLRLRGVLTGVDGVRRNLFGCTDSDENRRFLERELEHQLEIDSQRWGFDFAKEQPLPGRQRFTWDLVPASSVPAALRTPAPAPPAPRTPAHARSPEPPKIQKRITGVGVGFPMSGPRCARTQKIIFCRGEVCAQRSRAEQSLGR</sequence>
<evidence type="ECO:0000256" key="3">
    <source>
        <dbReference type="ARBA" id="ARBA00023013"/>
    </source>
</evidence>
<organism evidence="8 9">
    <name type="scientific">Eumeta variegata</name>
    <name type="common">Bagworm moth</name>
    <name type="synonym">Eumeta japonica</name>
    <dbReference type="NCBI Taxonomy" id="151549"/>
    <lineage>
        <taxon>Eukaryota</taxon>
        <taxon>Metazoa</taxon>
        <taxon>Ecdysozoa</taxon>
        <taxon>Arthropoda</taxon>
        <taxon>Hexapoda</taxon>
        <taxon>Insecta</taxon>
        <taxon>Pterygota</taxon>
        <taxon>Neoptera</taxon>
        <taxon>Endopterygota</taxon>
        <taxon>Lepidoptera</taxon>
        <taxon>Glossata</taxon>
        <taxon>Ditrysia</taxon>
        <taxon>Tineoidea</taxon>
        <taxon>Psychidae</taxon>
        <taxon>Oiketicinae</taxon>
        <taxon>Eumeta</taxon>
    </lineage>
</organism>
<evidence type="ECO:0000256" key="4">
    <source>
        <dbReference type="ARBA" id="ARBA00023242"/>
    </source>
</evidence>
<comment type="caution">
    <text evidence="8">The sequence shown here is derived from an EMBL/GenBank/DDBJ whole genome shotgun (WGS) entry which is preliminary data.</text>
</comment>
<feature type="region of interest" description="Disordered" evidence="6">
    <location>
        <begin position="116"/>
        <end position="144"/>
    </location>
</feature>
<gene>
    <name evidence="8" type="primary">cki-1</name>
    <name evidence="8" type="ORF">EVAR_49714_1</name>
</gene>
<dbReference type="Proteomes" id="UP000299102">
    <property type="component" value="Unassembled WGS sequence"/>
</dbReference>
<accession>A0A4C1Z5F7</accession>
<dbReference type="InterPro" id="IPR044898">
    <property type="entry name" value="CDI_dom_sf"/>
</dbReference>
<dbReference type="GO" id="GO:0004861">
    <property type="term" value="F:cyclin-dependent protein serine/threonine kinase inhibitor activity"/>
    <property type="evidence" value="ECO:0007669"/>
    <property type="project" value="InterPro"/>
</dbReference>
<dbReference type="STRING" id="151549.A0A4C1Z5F7"/>
<dbReference type="Gene3D" id="4.10.365.10">
    <property type="entry name" value="p27"/>
    <property type="match status" value="1"/>
</dbReference>
<keyword evidence="3" id="KW-0649">Protein kinase inhibitor</keyword>
<evidence type="ECO:0000313" key="9">
    <source>
        <dbReference type="Proteomes" id="UP000299102"/>
    </source>
</evidence>
<dbReference type="GO" id="GO:0005634">
    <property type="term" value="C:nucleus"/>
    <property type="evidence" value="ECO:0007669"/>
    <property type="project" value="UniProtKB-SubCell"/>
</dbReference>
<dbReference type="PANTHER" id="PTHR10265:SF45">
    <property type="entry name" value="DACAPO"/>
    <property type="match status" value="1"/>
</dbReference>
<dbReference type="OrthoDB" id="6373236at2759"/>
<evidence type="ECO:0000256" key="6">
    <source>
        <dbReference type="SAM" id="MobiDB-lite"/>
    </source>
</evidence>
<dbReference type="AlphaFoldDB" id="A0A4C1Z5F7"/>
<comment type="subcellular location">
    <subcellularLocation>
        <location evidence="1">Nucleus</location>
    </subcellularLocation>
</comment>
<dbReference type="PANTHER" id="PTHR10265">
    <property type="entry name" value="CYCLIN-DEPENDENT KINASE INHIBITOR 1"/>
    <property type="match status" value="1"/>
</dbReference>
<dbReference type="InterPro" id="IPR003175">
    <property type="entry name" value="CDI_dom"/>
</dbReference>
<evidence type="ECO:0000256" key="5">
    <source>
        <dbReference type="ARBA" id="ARBA00023306"/>
    </source>
</evidence>
<proteinExistence type="inferred from homology"/>
<protein>
    <submittedName>
        <fullName evidence="8">Cyclin-dependent kinase inhibitor 1</fullName>
    </submittedName>
</protein>
<keyword evidence="9" id="KW-1185">Reference proteome</keyword>
<name>A0A4C1Z5F7_EUMVA</name>
<keyword evidence="5" id="KW-0131">Cell cycle</keyword>
<dbReference type="EMBL" id="BGZK01001562">
    <property type="protein sequence ID" value="GBP82403.1"/>
    <property type="molecule type" value="Genomic_DNA"/>
</dbReference>
<dbReference type="Pfam" id="PF02234">
    <property type="entry name" value="CDI"/>
    <property type="match status" value="1"/>
</dbReference>
<reference evidence="8 9" key="1">
    <citation type="journal article" date="2019" name="Commun. Biol.">
        <title>The bagworm genome reveals a unique fibroin gene that provides high tensile strength.</title>
        <authorList>
            <person name="Kono N."/>
            <person name="Nakamura H."/>
            <person name="Ohtoshi R."/>
            <person name="Tomita M."/>
            <person name="Numata K."/>
            <person name="Arakawa K."/>
        </authorList>
    </citation>
    <scope>NUCLEOTIDE SEQUENCE [LARGE SCALE GENOMIC DNA]</scope>
</reference>
<keyword evidence="4" id="KW-0539">Nucleus</keyword>
<evidence type="ECO:0000256" key="1">
    <source>
        <dbReference type="ARBA" id="ARBA00004123"/>
    </source>
</evidence>
<evidence type="ECO:0000313" key="8">
    <source>
        <dbReference type="EMBL" id="GBP82403.1"/>
    </source>
</evidence>
<evidence type="ECO:0000256" key="2">
    <source>
        <dbReference type="ARBA" id="ARBA00006726"/>
    </source>
</evidence>